<accession>A0A166NIQ5</accession>
<feature type="compositionally biased region" description="Polar residues" evidence="1">
    <location>
        <begin position="10"/>
        <end position="23"/>
    </location>
</feature>
<organism evidence="2 3">
    <name type="scientific">Exidia glandulosa HHB12029</name>
    <dbReference type="NCBI Taxonomy" id="1314781"/>
    <lineage>
        <taxon>Eukaryota</taxon>
        <taxon>Fungi</taxon>
        <taxon>Dikarya</taxon>
        <taxon>Basidiomycota</taxon>
        <taxon>Agaricomycotina</taxon>
        <taxon>Agaricomycetes</taxon>
        <taxon>Auriculariales</taxon>
        <taxon>Exidiaceae</taxon>
        <taxon>Exidia</taxon>
    </lineage>
</organism>
<feature type="compositionally biased region" description="Low complexity" evidence="1">
    <location>
        <begin position="40"/>
        <end position="51"/>
    </location>
</feature>
<keyword evidence="3" id="KW-1185">Reference proteome</keyword>
<feature type="compositionally biased region" description="Low complexity" evidence="1">
    <location>
        <begin position="67"/>
        <end position="81"/>
    </location>
</feature>
<proteinExistence type="predicted"/>
<dbReference type="InParanoid" id="A0A166NIQ5"/>
<feature type="region of interest" description="Disordered" evidence="1">
    <location>
        <begin position="1"/>
        <end position="93"/>
    </location>
</feature>
<evidence type="ECO:0000313" key="3">
    <source>
        <dbReference type="Proteomes" id="UP000077266"/>
    </source>
</evidence>
<sequence length="150" mass="16584">MRHPLRGTAPLSSDTELTPVLSSDSRKRKFAAAETEEPLSLDLASSWSSSSMDTFPPMTPSTQVSLSPVETRSSSSFSRQRTPSEPHPLRRSHTLDVQIAANVDQLSVNDIIDRPLHRTKRSRSLFEGQLEIPVGTHASRVESRSESAVY</sequence>
<dbReference type="Proteomes" id="UP000077266">
    <property type="component" value="Unassembled WGS sequence"/>
</dbReference>
<name>A0A166NIQ5_EXIGL</name>
<protein>
    <submittedName>
        <fullName evidence="2">Uncharacterized protein</fullName>
    </submittedName>
</protein>
<dbReference type="EMBL" id="KV426658">
    <property type="protein sequence ID" value="KZV79205.1"/>
    <property type="molecule type" value="Genomic_DNA"/>
</dbReference>
<gene>
    <name evidence="2" type="ORF">EXIGLDRAFT_478024</name>
</gene>
<evidence type="ECO:0000256" key="1">
    <source>
        <dbReference type="SAM" id="MobiDB-lite"/>
    </source>
</evidence>
<reference evidence="2 3" key="1">
    <citation type="journal article" date="2016" name="Mol. Biol. Evol.">
        <title>Comparative Genomics of Early-Diverging Mushroom-Forming Fungi Provides Insights into the Origins of Lignocellulose Decay Capabilities.</title>
        <authorList>
            <person name="Nagy L.G."/>
            <person name="Riley R."/>
            <person name="Tritt A."/>
            <person name="Adam C."/>
            <person name="Daum C."/>
            <person name="Floudas D."/>
            <person name="Sun H."/>
            <person name="Yadav J.S."/>
            <person name="Pangilinan J."/>
            <person name="Larsson K.H."/>
            <person name="Matsuura K."/>
            <person name="Barry K."/>
            <person name="Labutti K."/>
            <person name="Kuo R."/>
            <person name="Ohm R.A."/>
            <person name="Bhattacharya S.S."/>
            <person name="Shirouzu T."/>
            <person name="Yoshinaga Y."/>
            <person name="Martin F.M."/>
            <person name="Grigoriev I.V."/>
            <person name="Hibbett D.S."/>
        </authorList>
    </citation>
    <scope>NUCLEOTIDE SEQUENCE [LARGE SCALE GENOMIC DNA]</scope>
    <source>
        <strain evidence="2 3">HHB12029</strain>
    </source>
</reference>
<dbReference type="AlphaFoldDB" id="A0A166NIQ5"/>
<evidence type="ECO:0000313" key="2">
    <source>
        <dbReference type="EMBL" id="KZV79205.1"/>
    </source>
</evidence>